<keyword evidence="5 8" id="KW-0804">Transcription</keyword>
<keyword evidence="8" id="KW-0010">Activator</keyword>
<comment type="function">
    <text evidence="8">Component of the Mediator complex, a coactivator involved in the regulated transcription of nearly all RNA polymerase II-dependent genes. Mediator functions as a bridge to convey information from gene-specific regulatory proteins to the basal RNA polymerase II transcription machinery. Mediator is recruited to promoters by direct interactions with regulatory proteins and serves as a scaffold for the assembly of a functional preinitiation complex with RNA polymerase II and the general transcription factors.</text>
</comment>
<feature type="region of interest" description="Disordered" evidence="9">
    <location>
        <begin position="120"/>
        <end position="155"/>
    </location>
</feature>
<dbReference type="GO" id="GO:0006357">
    <property type="term" value="P:regulation of transcription by RNA polymerase II"/>
    <property type="evidence" value="ECO:0007669"/>
    <property type="project" value="InterPro"/>
</dbReference>
<reference evidence="11" key="1">
    <citation type="submission" date="2012-06" db="EMBL/GenBank/DDBJ databases">
        <title>The genome sequence of Coniosporium apollinis CBS 100218.</title>
        <authorList>
            <consortium name="The Broad Institute Genome Sequencing Platform"/>
            <person name="Cuomo C."/>
            <person name="Gorbushina A."/>
            <person name="Noack S."/>
            <person name="Walker B."/>
            <person name="Young S.K."/>
            <person name="Zeng Q."/>
            <person name="Gargeya S."/>
            <person name="Fitzgerald M."/>
            <person name="Haas B."/>
            <person name="Abouelleil A."/>
            <person name="Alvarado L."/>
            <person name="Arachchi H.M."/>
            <person name="Berlin A.M."/>
            <person name="Chapman S.B."/>
            <person name="Goldberg J."/>
            <person name="Griggs A."/>
            <person name="Gujja S."/>
            <person name="Hansen M."/>
            <person name="Howarth C."/>
            <person name="Imamovic A."/>
            <person name="Larimer J."/>
            <person name="McCowan C."/>
            <person name="Montmayeur A."/>
            <person name="Murphy C."/>
            <person name="Neiman D."/>
            <person name="Pearson M."/>
            <person name="Priest M."/>
            <person name="Roberts A."/>
            <person name="Saif S."/>
            <person name="Shea T."/>
            <person name="Sisk P."/>
            <person name="Sykes S."/>
            <person name="Wortman J."/>
            <person name="Nusbaum C."/>
            <person name="Birren B."/>
        </authorList>
    </citation>
    <scope>NUCLEOTIDE SEQUENCE [LARGE SCALE GENOMIC DNA]</scope>
    <source>
        <strain evidence="11">CBS 100218</strain>
    </source>
</reference>
<evidence type="ECO:0000256" key="8">
    <source>
        <dbReference type="RuleBase" id="RU364141"/>
    </source>
</evidence>
<feature type="compositionally biased region" description="Basic and acidic residues" evidence="9">
    <location>
        <begin position="241"/>
        <end position="266"/>
    </location>
</feature>
<feature type="region of interest" description="Disordered" evidence="9">
    <location>
        <begin position="225"/>
        <end position="294"/>
    </location>
</feature>
<dbReference type="Proteomes" id="UP000016924">
    <property type="component" value="Unassembled WGS sequence"/>
</dbReference>
<dbReference type="OMA" id="WPLEDKI"/>
<sequence>MDAILDTHFQRVEAALNTLVNSITSYNPSEKAADDLVAADDQLLQGLEQLATHQANHQRILHLRQTADALTAQAKSKLRSLADARKELINTPVSTFPASSKDVPFDELLSYAKRIAKFTLPPNYRPAPSPPKPSAPDATPKPPDDTQLANGTSGTPAVADSAIAAAPNPDPQADLPKDEGVALATLTREQRDWLDSMSHTPFVPWPSEAVIQRGGLMEIQRMLERGRDPAAVLPPEEQEAEERRRAEEEESRKREEEEEEGRRREAWAAQSARRGEGQGAVFGGLDLYDPEEDE</sequence>
<evidence type="ECO:0000256" key="5">
    <source>
        <dbReference type="ARBA" id="ARBA00023163"/>
    </source>
</evidence>
<evidence type="ECO:0000256" key="4">
    <source>
        <dbReference type="ARBA" id="ARBA00023015"/>
    </source>
</evidence>
<keyword evidence="6 8" id="KW-0539">Nucleus</keyword>
<evidence type="ECO:0000256" key="3">
    <source>
        <dbReference type="ARBA" id="ARBA00020629"/>
    </source>
</evidence>
<evidence type="ECO:0000256" key="7">
    <source>
        <dbReference type="ARBA" id="ARBA00031257"/>
    </source>
</evidence>
<evidence type="ECO:0000313" key="11">
    <source>
        <dbReference type="Proteomes" id="UP000016924"/>
    </source>
</evidence>
<dbReference type="RefSeq" id="XP_007783205.1">
    <property type="nucleotide sequence ID" value="XM_007785015.1"/>
</dbReference>
<gene>
    <name evidence="8" type="primary">MED4</name>
    <name evidence="10" type="ORF">W97_07385</name>
</gene>
<feature type="compositionally biased region" description="Pro residues" evidence="9">
    <location>
        <begin position="123"/>
        <end position="134"/>
    </location>
</feature>
<evidence type="ECO:0000256" key="9">
    <source>
        <dbReference type="SAM" id="MobiDB-lite"/>
    </source>
</evidence>
<keyword evidence="4 8" id="KW-0805">Transcription regulation</keyword>
<dbReference type="Pfam" id="PF10018">
    <property type="entry name" value="Med4"/>
    <property type="match status" value="1"/>
</dbReference>
<dbReference type="eggNOG" id="ENOG502SCD7">
    <property type="taxonomic scope" value="Eukaryota"/>
</dbReference>
<proteinExistence type="inferred from homology"/>
<comment type="subunit">
    <text evidence="8">Component of the Mediator complex.</text>
</comment>
<dbReference type="GO" id="GO:0003712">
    <property type="term" value="F:transcription coregulator activity"/>
    <property type="evidence" value="ECO:0007669"/>
    <property type="project" value="InterPro"/>
</dbReference>
<dbReference type="GO" id="GO:0016592">
    <property type="term" value="C:mediator complex"/>
    <property type="evidence" value="ECO:0007669"/>
    <property type="project" value="InterPro"/>
</dbReference>
<dbReference type="HOGENOM" id="CLU_057381_0_0_1"/>
<evidence type="ECO:0000313" key="10">
    <source>
        <dbReference type="EMBL" id="EON67888.1"/>
    </source>
</evidence>
<comment type="subcellular location">
    <subcellularLocation>
        <location evidence="1 8">Nucleus</location>
    </subcellularLocation>
</comment>
<evidence type="ECO:0000256" key="6">
    <source>
        <dbReference type="ARBA" id="ARBA00023242"/>
    </source>
</evidence>
<dbReference type="InterPro" id="IPR019258">
    <property type="entry name" value="Mediator_Med4"/>
</dbReference>
<accession>R7Z1C0</accession>
<dbReference type="EMBL" id="JH767591">
    <property type="protein sequence ID" value="EON67888.1"/>
    <property type="molecule type" value="Genomic_DNA"/>
</dbReference>
<keyword evidence="11" id="KW-1185">Reference proteome</keyword>
<dbReference type="OrthoDB" id="1929813at2759"/>
<evidence type="ECO:0000256" key="1">
    <source>
        <dbReference type="ARBA" id="ARBA00004123"/>
    </source>
</evidence>
<dbReference type="GeneID" id="19904696"/>
<comment type="similarity">
    <text evidence="2 8">Belongs to the Mediator complex subunit 4 family.</text>
</comment>
<evidence type="ECO:0000256" key="2">
    <source>
        <dbReference type="ARBA" id="ARBA00009626"/>
    </source>
</evidence>
<name>R7Z1C0_CONA1</name>
<dbReference type="AlphaFoldDB" id="R7Z1C0"/>
<protein>
    <recommendedName>
        <fullName evidence="3 8">Mediator of RNA polymerase II transcription subunit 4</fullName>
    </recommendedName>
    <alternativeName>
        <fullName evidence="7 8">Mediator complex subunit 4</fullName>
    </alternativeName>
</protein>
<organism evidence="10 11">
    <name type="scientific">Coniosporium apollinis (strain CBS 100218)</name>
    <name type="common">Rock-inhabiting black yeast</name>
    <dbReference type="NCBI Taxonomy" id="1168221"/>
    <lineage>
        <taxon>Eukaryota</taxon>
        <taxon>Fungi</taxon>
        <taxon>Dikarya</taxon>
        <taxon>Ascomycota</taxon>
        <taxon>Pezizomycotina</taxon>
        <taxon>Dothideomycetes</taxon>
        <taxon>Dothideomycetes incertae sedis</taxon>
        <taxon>Coniosporium</taxon>
    </lineage>
</organism>
<dbReference type="STRING" id="1168221.R7Z1C0"/>